<proteinExistence type="inferred from homology"/>
<dbReference type="Pfam" id="PF03466">
    <property type="entry name" value="LysR_substrate"/>
    <property type="match status" value="1"/>
</dbReference>
<evidence type="ECO:0000256" key="1">
    <source>
        <dbReference type="ARBA" id="ARBA00009437"/>
    </source>
</evidence>
<evidence type="ECO:0000259" key="5">
    <source>
        <dbReference type="PROSITE" id="PS50931"/>
    </source>
</evidence>
<dbReference type="AlphaFoldDB" id="A0A1Y6BGS0"/>
<gene>
    <name evidence="6" type="ORF">SAMN06296036_1059</name>
</gene>
<dbReference type="OrthoDB" id="5289971at2"/>
<dbReference type="GO" id="GO:0003677">
    <property type="term" value="F:DNA binding"/>
    <property type="evidence" value="ECO:0007669"/>
    <property type="project" value="UniProtKB-KW"/>
</dbReference>
<accession>A0A1Y6BGS0</accession>
<dbReference type="InterPro" id="IPR050950">
    <property type="entry name" value="HTH-type_LysR_regulators"/>
</dbReference>
<evidence type="ECO:0000256" key="2">
    <source>
        <dbReference type="ARBA" id="ARBA00023015"/>
    </source>
</evidence>
<dbReference type="InterPro" id="IPR036390">
    <property type="entry name" value="WH_DNA-bd_sf"/>
</dbReference>
<dbReference type="CDD" id="cd05466">
    <property type="entry name" value="PBP2_LTTR_substrate"/>
    <property type="match status" value="1"/>
</dbReference>
<protein>
    <submittedName>
        <fullName evidence="6">DNA-binding transcriptional regulator, LysR family</fullName>
    </submittedName>
</protein>
<keyword evidence="7" id="KW-1185">Reference proteome</keyword>
<keyword evidence="4" id="KW-0804">Transcription</keyword>
<keyword evidence="3 6" id="KW-0238">DNA-binding</keyword>
<evidence type="ECO:0000256" key="4">
    <source>
        <dbReference type="ARBA" id="ARBA00023163"/>
    </source>
</evidence>
<dbReference type="Gene3D" id="3.40.190.290">
    <property type="match status" value="1"/>
</dbReference>
<dbReference type="InterPro" id="IPR036388">
    <property type="entry name" value="WH-like_DNA-bd_sf"/>
</dbReference>
<comment type="similarity">
    <text evidence="1">Belongs to the LysR transcriptional regulatory family.</text>
</comment>
<dbReference type="GO" id="GO:0003700">
    <property type="term" value="F:DNA-binding transcription factor activity"/>
    <property type="evidence" value="ECO:0007669"/>
    <property type="project" value="InterPro"/>
</dbReference>
<dbReference type="Gene3D" id="1.10.10.10">
    <property type="entry name" value="Winged helix-like DNA-binding domain superfamily/Winged helix DNA-binding domain"/>
    <property type="match status" value="1"/>
</dbReference>
<dbReference type="PRINTS" id="PR00039">
    <property type="entry name" value="HTHLYSR"/>
</dbReference>
<dbReference type="PANTHER" id="PTHR30419:SF7">
    <property type="entry name" value="HTH-TYPE TRANSCRIPTIONAL REGULATOR TDCA"/>
    <property type="match status" value="1"/>
</dbReference>
<dbReference type="Proteomes" id="UP000192907">
    <property type="component" value="Unassembled WGS sequence"/>
</dbReference>
<evidence type="ECO:0000313" key="7">
    <source>
        <dbReference type="Proteomes" id="UP000192907"/>
    </source>
</evidence>
<dbReference type="PROSITE" id="PS50931">
    <property type="entry name" value="HTH_LYSR"/>
    <property type="match status" value="1"/>
</dbReference>
<dbReference type="InterPro" id="IPR005119">
    <property type="entry name" value="LysR_subst-bd"/>
</dbReference>
<evidence type="ECO:0000256" key="3">
    <source>
        <dbReference type="ARBA" id="ARBA00023125"/>
    </source>
</evidence>
<dbReference type="EMBL" id="FWZT01000005">
    <property type="protein sequence ID" value="SMF10564.1"/>
    <property type="molecule type" value="Genomic_DNA"/>
</dbReference>
<dbReference type="RefSeq" id="WP_132317650.1">
    <property type="nucleotide sequence ID" value="NZ_FWZT01000005.1"/>
</dbReference>
<dbReference type="PANTHER" id="PTHR30419">
    <property type="entry name" value="HTH-TYPE TRANSCRIPTIONAL REGULATOR YBHD"/>
    <property type="match status" value="1"/>
</dbReference>
<dbReference type="STRING" id="1513793.SAMN06296036_1059"/>
<organism evidence="6 7">
    <name type="scientific">Pseudobacteriovorax antillogorgiicola</name>
    <dbReference type="NCBI Taxonomy" id="1513793"/>
    <lineage>
        <taxon>Bacteria</taxon>
        <taxon>Pseudomonadati</taxon>
        <taxon>Bdellovibrionota</taxon>
        <taxon>Oligoflexia</taxon>
        <taxon>Oligoflexales</taxon>
        <taxon>Pseudobacteriovoracaceae</taxon>
        <taxon>Pseudobacteriovorax</taxon>
    </lineage>
</organism>
<dbReference type="InterPro" id="IPR000847">
    <property type="entry name" value="LysR_HTH_N"/>
</dbReference>
<dbReference type="GO" id="GO:0005829">
    <property type="term" value="C:cytosol"/>
    <property type="evidence" value="ECO:0007669"/>
    <property type="project" value="TreeGrafter"/>
</dbReference>
<reference evidence="7" key="1">
    <citation type="submission" date="2017-04" db="EMBL/GenBank/DDBJ databases">
        <authorList>
            <person name="Varghese N."/>
            <person name="Submissions S."/>
        </authorList>
    </citation>
    <scope>NUCLEOTIDE SEQUENCE [LARGE SCALE GENOMIC DNA]</scope>
    <source>
        <strain evidence="7">RKEM611</strain>
    </source>
</reference>
<evidence type="ECO:0000313" key="6">
    <source>
        <dbReference type="EMBL" id="SMF10564.1"/>
    </source>
</evidence>
<dbReference type="Pfam" id="PF00126">
    <property type="entry name" value="HTH_1"/>
    <property type="match status" value="1"/>
</dbReference>
<dbReference type="SUPFAM" id="SSF46785">
    <property type="entry name" value="Winged helix' DNA-binding domain"/>
    <property type="match status" value="1"/>
</dbReference>
<name>A0A1Y6BGS0_9BACT</name>
<keyword evidence="2" id="KW-0805">Transcription regulation</keyword>
<sequence>MKTLKDINWNQVYCFYEVARKLSMKEASQILGVSKPTVSEQIKKLEELLDVTLFVRYPRKIKLTNEGTSLFACAKEMFEVGGRFLDTVSPDAIGGYCVRVGILESQTASVGLDFVSQYWDIFAPFGTVTTIREVMQESLMEKLIRGHFDWGVAFRDPVSPRLECREIAKTRLVFCCSPRIYAKFKHKEDILRSIPVAKSSWDSRLNEVIDDAFRKASIFPDEVIESDHPQFIINLAQRGRCVAIFPSETIDTASWGKELKVFELEQPVEMTLYALWPKGNERRVSIRKLIELLDMNKRPEQMQDPDLQIKVGDVKDSMLE</sequence>
<dbReference type="SUPFAM" id="SSF53850">
    <property type="entry name" value="Periplasmic binding protein-like II"/>
    <property type="match status" value="1"/>
</dbReference>
<feature type="domain" description="HTH lysR-type" evidence="5">
    <location>
        <begin position="7"/>
        <end position="64"/>
    </location>
</feature>